<dbReference type="PROSITE" id="PS51192">
    <property type="entry name" value="HELICASE_ATP_BIND_1"/>
    <property type="match status" value="1"/>
</dbReference>
<dbReference type="InterPro" id="IPR011545">
    <property type="entry name" value="DEAD/DEAH_box_helicase_dom"/>
</dbReference>
<dbReference type="Gene3D" id="1.10.3210.30">
    <property type="match status" value="1"/>
</dbReference>
<evidence type="ECO:0000256" key="3">
    <source>
        <dbReference type="ARBA" id="ARBA00022723"/>
    </source>
</evidence>
<keyword evidence="5" id="KW-0051">Antiviral defense</keyword>
<comment type="similarity">
    <text evidence="1">In the N-terminal section; belongs to the CRISPR-associated nuclease Cas3-HD family.</text>
</comment>
<sequence>MTGIYAHSVPGRPTVQWEPLADHLARVGDTAAHLAGVFGWGELARLAGTLHDVGKASEAFQAYLHGRAPSCDHSTAGARVAAADYPHPVGRILATLVAGHHAGLDDGDGIDRRLDPRQTEIPTFDGWQSHAAALPPMARLAPTRRFARSGLQGFTDAFLIRMLFSCLVDADFLETERFYAGARPVPRGGHPGIATLQARLRAHMDAVSAAAPPSRVNAVRAEVLASVRERAALNPGLFTLTVPTGGGKTLASLTFALDHAARHGLRRVVHVAPFTAIIEQTAAVFRTALGEEAGILEHHATFDWQAAAARSRDDGTRDDGTGLDPVSRLRRAAENWDAPVVVTTAVQLFESLYANRTARCRKLHNLAGSVIVLDEAQAMPLPLLKPCLAAIEELARNYGASVVLCTATQPALRRIDGFAAGLPIDDTRELAPDPPRLARTLRRVAVERIPGPTPDETVARRFAAAPRMLCIVNSRRHAKALFDRIAPLPGAVHLSTLMCPRHRRAVLDAARTALRGEAPVRIVSTSLIEAGVDIDLPEVWRAATGLDAVAQAAGRCNREGALPEPGRVVVFDPADAPPPRALETARRAAEEVLRTRDDPLAPDAIRAYFQEVYWRRGEQALDAPQLDGETWPILPALAERATTQAFPFASIARAFRLIDEAMEPVIVPWRAIPDDDRAEALLARVAAMDRPLGDDLRRLQAYVVPVPPALRARWLALGRLRPVHPLLEGALLRLDDMAFYDPRTGLRLEDDAYRAPEDNIIA</sequence>
<dbReference type="InterPro" id="IPR006674">
    <property type="entry name" value="HD_domain"/>
</dbReference>
<dbReference type="InterPro" id="IPR027417">
    <property type="entry name" value="P-loop_NTPase"/>
</dbReference>
<dbReference type="GO" id="GO:0016787">
    <property type="term" value="F:hydrolase activity"/>
    <property type="evidence" value="ECO:0007669"/>
    <property type="project" value="UniProtKB-KW"/>
</dbReference>
<dbReference type="PATRIC" id="fig|270351.10.peg.2925"/>
<dbReference type="STRING" id="270351.Maq22A_c15150"/>
<dbReference type="Pfam" id="PF01966">
    <property type="entry name" value="HD"/>
    <property type="match status" value="1"/>
</dbReference>
<evidence type="ECO:0000256" key="2">
    <source>
        <dbReference type="ARBA" id="ARBA00009046"/>
    </source>
</evidence>
<dbReference type="GO" id="GO:0046872">
    <property type="term" value="F:metal ion binding"/>
    <property type="evidence" value="ECO:0007669"/>
    <property type="project" value="UniProtKB-KW"/>
</dbReference>
<dbReference type="CDD" id="cd17930">
    <property type="entry name" value="DEXHc_cas3"/>
    <property type="match status" value="1"/>
</dbReference>
<evidence type="ECO:0000256" key="5">
    <source>
        <dbReference type="ARBA" id="ARBA00023118"/>
    </source>
</evidence>
<dbReference type="GO" id="GO:0005524">
    <property type="term" value="F:ATP binding"/>
    <property type="evidence" value="ECO:0007669"/>
    <property type="project" value="InterPro"/>
</dbReference>
<dbReference type="NCBIfam" id="TIGR01596">
    <property type="entry name" value="cas3_HD"/>
    <property type="match status" value="1"/>
</dbReference>
<comment type="similarity">
    <text evidence="2">In the central section; belongs to the CRISPR-associated helicase Cas3 family.</text>
</comment>
<evidence type="ECO:0000256" key="1">
    <source>
        <dbReference type="ARBA" id="ARBA00006847"/>
    </source>
</evidence>
<name>A0A0C6FCG3_9HYPH</name>
<dbReference type="EMBL" id="AP014704">
    <property type="protein sequence ID" value="BAQ46193.1"/>
    <property type="molecule type" value="Genomic_DNA"/>
</dbReference>
<dbReference type="InterPro" id="IPR014001">
    <property type="entry name" value="Helicase_ATP-bd"/>
</dbReference>
<dbReference type="Proteomes" id="UP000061432">
    <property type="component" value="Chromosome"/>
</dbReference>
<dbReference type="SUPFAM" id="SSF109604">
    <property type="entry name" value="HD-domain/PDEase-like"/>
    <property type="match status" value="1"/>
</dbReference>
<dbReference type="GO" id="GO:0003676">
    <property type="term" value="F:nucleic acid binding"/>
    <property type="evidence" value="ECO:0007669"/>
    <property type="project" value="InterPro"/>
</dbReference>
<keyword evidence="4" id="KW-0378">Hydrolase</keyword>
<feature type="domain" description="Helicase ATP-binding" evidence="6">
    <location>
        <begin position="229"/>
        <end position="427"/>
    </location>
</feature>
<dbReference type="Gene3D" id="3.40.50.300">
    <property type="entry name" value="P-loop containing nucleotide triphosphate hydrolases"/>
    <property type="match status" value="1"/>
</dbReference>
<dbReference type="SUPFAM" id="SSF52540">
    <property type="entry name" value="P-loop containing nucleoside triphosphate hydrolases"/>
    <property type="match status" value="1"/>
</dbReference>
<proteinExistence type="inferred from homology"/>
<dbReference type="PROSITE" id="PS51643">
    <property type="entry name" value="HD_CAS3"/>
    <property type="match status" value="1"/>
</dbReference>
<reference evidence="8 9" key="1">
    <citation type="journal article" date="2015" name="Genome Announc.">
        <title>Complete Genome Sequence of Methylobacterium aquaticum Strain 22A, Isolated from Racomitrium japonicum Moss.</title>
        <authorList>
            <person name="Tani A."/>
            <person name="Ogura Y."/>
            <person name="Hayashi T."/>
            <person name="Kimbara K."/>
        </authorList>
    </citation>
    <scope>NUCLEOTIDE SEQUENCE [LARGE SCALE GENOMIC DNA]</scope>
    <source>
        <strain evidence="8 9">MA-22A</strain>
    </source>
</reference>
<dbReference type="AlphaFoldDB" id="A0A0C6FCG3"/>
<dbReference type="InterPro" id="IPR038257">
    <property type="entry name" value="CRISPR-assoc_Cas3_HD_sf"/>
</dbReference>
<evidence type="ECO:0000259" key="6">
    <source>
        <dbReference type="PROSITE" id="PS51192"/>
    </source>
</evidence>
<gene>
    <name evidence="8" type="ORF">Maq22A_c15150</name>
</gene>
<evidence type="ECO:0000313" key="9">
    <source>
        <dbReference type="Proteomes" id="UP000061432"/>
    </source>
</evidence>
<evidence type="ECO:0000256" key="4">
    <source>
        <dbReference type="ARBA" id="ARBA00022801"/>
    </source>
</evidence>
<feature type="domain" description="HD Cas3-type" evidence="7">
    <location>
        <begin position="13"/>
        <end position="173"/>
    </location>
</feature>
<keyword evidence="3" id="KW-0479">Metal-binding</keyword>
<dbReference type="Pfam" id="PF00270">
    <property type="entry name" value="DEAD"/>
    <property type="match status" value="1"/>
</dbReference>
<dbReference type="RefSeq" id="WP_063920028.1">
    <property type="nucleotide sequence ID" value="NZ_AP014704.1"/>
</dbReference>
<dbReference type="InterPro" id="IPR006483">
    <property type="entry name" value="CRISPR-assoc_Cas3_HD"/>
</dbReference>
<dbReference type="CDD" id="cd09641">
    <property type="entry name" value="Cas3''_I"/>
    <property type="match status" value="1"/>
</dbReference>
<organism evidence="8 9">
    <name type="scientific">Methylobacterium aquaticum</name>
    <dbReference type="NCBI Taxonomy" id="270351"/>
    <lineage>
        <taxon>Bacteria</taxon>
        <taxon>Pseudomonadati</taxon>
        <taxon>Pseudomonadota</taxon>
        <taxon>Alphaproteobacteria</taxon>
        <taxon>Hyphomicrobiales</taxon>
        <taxon>Methylobacteriaceae</taxon>
        <taxon>Methylobacterium</taxon>
    </lineage>
</organism>
<reference evidence="9" key="2">
    <citation type="submission" date="2015-01" db="EMBL/GenBank/DDBJ databases">
        <title>Complete genome sequence of Methylobacterium aquaticum strain 22A.</title>
        <authorList>
            <person name="Tani A."/>
            <person name="Ogura Y."/>
            <person name="Hayashi T."/>
        </authorList>
    </citation>
    <scope>NUCLEOTIDE SEQUENCE [LARGE SCALE GENOMIC DNA]</scope>
    <source>
        <strain evidence="9">MA-22A</strain>
    </source>
</reference>
<dbReference type="SMART" id="SM00487">
    <property type="entry name" value="DEXDc"/>
    <property type="match status" value="1"/>
</dbReference>
<dbReference type="KEGG" id="maqu:Maq22A_c15150"/>
<protein>
    <submittedName>
        <fullName evidence="8">CRISPR-associated helicase Cas3 domain-containing protein</fullName>
    </submittedName>
</protein>
<dbReference type="GO" id="GO:0051607">
    <property type="term" value="P:defense response to virus"/>
    <property type="evidence" value="ECO:0007669"/>
    <property type="project" value="UniProtKB-KW"/>
</dbReference>
<evidence type="ECO:0000313" key="8">
    <source>
        <dbReference type="EMBL" id="BAQ46193.1"/>
    </source>
</evidence>
<evidence type="ECO:0000259" key="7">
    <source>
        <dbReference type="PROSITE" id="PS51643"/>
    </source>
</evidence>
<accession>A0A0C6FCG3</accession>